<organism evidence="2 3">
    <name type="scientific">Paramuricea clavata</name>
    <name type="common">Red gorgonian</name>
    <name type="synonym">Violescent sea-whip</name>
    <dbReference type="NCBI Taxonomy" id="317549"/>
    <lineage>
        <taxon>Eukaryota</taxon>
        <taxon>Metazoa</taxon>
        <taxon>Cnidaria</taxon>
        <taxon>Anthozoa</taxon>
        <taxon>Octocorallia</taxon>
        <taxon>Malacalcyonacea</taxon>
        <taxon>Plexauridae</taxon>
        <taxon>Paramuricea</taxon>
    </lineage>
</organism>
<dbReference type="EMBL" id="CACRXK020000965">
    <property type="protein sequence ID" value="CAB3986114.1"/>
    <property type="molecule type" value="Genomic_DNA"/>
</dbReference>
<feature type="domain" description="Schlafen AlbA-2" evidence="1">
    <location>
        <begin position="176"/>
        <end position="272"/>
    </location>
</feature>
<proteinExistence type="predicted"/>
<evidence type="ECO:0000313" key="2">
    <source>
        <dbReference type="EMBL" id="CAB3986114.1"/>
    </source>
</evidence>
<dbReference type="InterPro" id="IPR007421">
    <property type="entry name" value="Schlafen_AlbA_2_dom"/>
</dbReference>
<name>A0A6S7G021_PARCT</name>
<gene>
    <name evidence="2" type="ORF">PACLA_8A049617</name>
</gene>
<dbReference type="Gene3D" id="3.30.950.30">
    <property type="entry name" value="Schlafen, AAA domain"/>
    <property type="match status" value="1"/>
</dbReference>
<accession>A0A6S7G021</accession>
<reference evidence="2" key="1">
    <citation type="submission" date="2020-04" db="EMBL/GenBank/DDBJ databases">
        <authorList>
            <person name="Alioto T."/>
            <person name="Alioto T."/>
            <person name="Gomez Garrido J."/>
        </authorList>
    </citation>
    <scope>NUCLEOTIDE SEQUENCE</scope>
    <source>
        <strain evidence="2">A484AB</strain>
    </source>
</reference>
<comment type="caution">
    <text evidence="2">The sequence shown here is derived from an EMBL/GenBank/DDBJ whole genome shotgun (WGS) entry which is preliminary data.</text>
</comment>
<keyword evidence="3" id="KW-1185">Reference proteome</keyword>
<evidence type="ECO:0000259" key="1">
    <source>
        <dbReference type="Pfam" id="PF04326"/>
    </source>
</evidence>
<evidence type="ECO:0000313" key="3">
    <source>
        <dbReference type="Proteomes" id="UP001152795"/>
    </source>
</evidence>
<dbReference type="Proteomes" id="UP001152795">
    <property type="component" value="Unassembled WGS sequence"/>
</dbReference>
<protein>
    <submittedName>
        <fullName evidence="2">Schlafen family member 13-like</fullName>
    </submittedName>
</protein>
<dbReference type="OrthoDB" id="5987070at2759"/>
<sequence length="651" mass="74314">MALPGSGHLIHISGKDNKKKPNVYINSIILPAVCALLNSDGGTIEITEIELDVRSIEQVIKNMIGGIAFFTSIKIKLADHKISVNVKKGAQFTTVNYNLFLPTEKQIISIETTDSMKEIRRVLLHRGIVEDPVIQGSHLHNFVLNKASGLAESEVVQLKSLETKPSNKAKTNTFAKRMLSDKNKFCNYISGFANHRGGHIYYGIDDEGVVTGEKLMEKDKQEVIVEVGKAMEKLIWTESRISPKQGVDWEIYFENVKDPEGEEIYVVVVFVALYRGGVFTGEPESYYIKKEKVEKMDYNSWWKSFMSGEFSRYYFIKPCNMDSVTWSSEVNKTFFIKLSEKLVDHRDAGDSDSFDKLCELAVTNFKESNAELVVKAGRVTIAYKSGNAELAKTLLQEFEDLLSSSKDQSIFEVRLRLSQCLVARSVENYKESYEKSKEGLQMGQNIPPGLCLLWLYLECAMNAACLAFQNQSEVKRFSEMKKEALVYLEEAARVANTLIDDEIPYRITDFQHKLCIYKVWVLINYSITGEAAEIAPSREDLTAASVELSTVFKNQLNGNSLTKFREIEYYLAKSDYLTRLSEIMEDKMEKKKRLQDAIHEVLKAIEKAEKKFKKLFEYAIRRNKTLEERIKLCMDTKCNQSSPRTFEGLKY</sequence>
<dbReference type="AlphaFoldDB" id="A0A6S7G021"/>
<dbReference type="Pfam" id="PF04326">
    <property type="entry name" value="SLFN_AlbA_2"/>
    <property type="match status" value="1"/>
</dbReference>
<dbReference type="InterPro" id="IPR038461">
    <property type="entry name" value="Schlafen_AlbA_2_dom_sf"/>
</dbReference>